<organism evidence="1 2">
    <name type="scientific">Ornithinibacter aureus</name>
    <dbReference type="NCBI Taxonomy" id="622664"/>
    <lineage>
        <taxon>Bacteria</taxon>
        <taxon>Bacillati</taxon>
        <taxon>Actinomycetota</taxon>
        <taxon>Actinomycetes</taxon>
        <taxon>Micrococcales</taxon>
        <taxon>Intrasporangiaceae</taxon>
        <taxon>Ornithinibacter</taxon>
    </lineage>
</organism>
<dbReference type="SUPFAM" id="SSF56112">
    <property type="entry name" value="Protein kinase-like (PK-like)"/>
    <property type="match status" value="1"/>
</dbReference>
<name>A0ABP8JJ11_9MICO</name>
<evidence type="ECO:0000313" key="2">
    <source>
        <dbReference type="Proteomes" id="UP001500390"/>
    </source>
</evidence>
<comment type="caution">
    <text evidence="1">The sequence shown here is derived from an EMBL/GenBank/DDBJ whole genome shotgun (WGS) entry which is preliminary data.</text>
</comment>
<evidence type="ECO:0000313" key="1">
    <source>
        <dbReference type="EMBL" id="GAA4391561.1"/>
    </source>
</evidence>
<reference evidence="2" key="1">
    <citation type="journal article" date="2019" name="Int. J. Syst. Evol. Microbiol.">
        <title>The Global Catalogue of Microorganisms (GCM) 10K type strain sequencing project: providing services to taxonomists for standard genome sequencing and annotation.</title>
        <authorList>
            <consortium name="The Broad Institute Genomics Platform"/>
            <consortium name="The Broad Institute Genome Sequencing Center for Infectious Disease"/>
            <person name="Wu L."/>
            <person name="Ma J."/>
        </authorList>
    </citation>
    <scope>NUCLEOTIDE SEQUENCE [LARGE SCALE GENOMIC DNA]</scope>
    <source>
        <strain evidence="2">JCM 17738</strain>
    </source>
</reference>
<dbReference type="RefSeq" id="WP_159900984.1">
    <property type="nucleotide sequence ID" value="NZ_BAABFX010000019.1"/>
</dbReference>
<gene>
    <name evidence="1" type="ORF">GCM10023153_09670</name>
</gene>
<dbReference type="EMBL" id="BAABFX010000019">
    <property type="protein sequence ID" value="GAA4391561.1"/>
    <property type="molecule type" value="Genomic_DNA"/>
</dbReference>
<sequence length="342" mass="37457">MERDLPALWRSPQWRAELEAWLLPALADAGRTVTGPLVQERVRFWSTVLSVETDAGRVWVKENAPSQAFEAALVDAIDGIVPRLCAPVVAVEADRGWLATADLGAPLWHEGATPSVDDWVAVVERYGQAQRDLSNHADAVLAAGVPVFPHDPADVTTWVTDLVTDLRALPREDPRRPTDEEAALVDDGLGRIHEAAAVLVDSGMPSTLQHNDLHLGNAFRGPGLDATFIDLGDAVWAHPLTALRIPLWTLRHLYDDDVPDGAAASRVLTAGIAPWTDVWDVHTLTQLLPAAERISCLHRAESWSRLQRDVPVHVVEQAWVRSVIEWVVDAAAQDPYASSLPR</sequence>
<evidence type="ECO:0008006" key="3">
    <source>
        <dbReference type="Google" id="ProtNLM"/>
    </source>
</evidence>
<proteinExistence type="predicted"/>
<accession>A0ABP8JJ11</accession>
<dbReference type="InterPro" id="IPR011009">
    <property type="entry name" value="Kinase-like_dom_sf"/>
</dbReference>
<protein>
    <recommendedName>
        <fullName evidence="3">Aminoglycoside phosphotransferase domain-containing protein</fullName>
    </recommendedName>
</protein>
<dbReference type="Proteomes" id="UP001500390">
    <property type="component" value="Unassembled WGS sequence"/>
</dbReference>
<keyword evidence="2" id="KW-1185">Reference proteome</keyword>